<evidence type="ECO:0000256" key="4">
    <source>
        <dbReference type="ARBA" id="ARBA00022989"/>
    </source>
</evidence>
<dbReference type="Pfam" id="PF07690">
    <property type="entry name" value="MFS_1"/>
    <property type="match status" value="1"/>
</dbReference>
<dbReference type="PANTHER" id="PTHR11360:SF284">
    <property type="entry name" value="EG:103B4.3 PROTEIN-RELATED"/>
    <property type="match status" value="1"/>
</dbReference>
<proteinExistence type="predicted"/>
<evidence type="ECO:0000256" key="3">
    <source>
        <dbReference type="ARBA" id="ARBA00022692"/>
    </source>
</evidence>
<comment type="subcellular location">
    <subcellularLocation>
        <location evidence="1">Cell membrane</location>
        <topology evidence="1">Multi-pass membrane protein</topology>
    </subcellularLocation>
</comment>
<keyword evidence="3" id="KW-0812">Transmembrane</keyword>
<dbReference type="AlphaFoldDB" id="A0A0U5B289"/>
<dbReference type="SUPFAM" id="SSF103473">
    <property type="entry name" value="MFS general substrate transporter"/>
    <property type="match status" value="1"/>
</dbReference>
<dbReference type="KEGG" id="asoc:CB4_02590"/>
<evidence type="ECO:0000256" key="2">
    <source>
        <dbReference type="ARBA" id="ARBA00022448"/>
    </source>
</evidence>
<dbReference type="GO" id="GO:0005886">
    <property type="term" value="C:plasma membrane"/>
    <property type="evidence" value="ECO:0007669"/>
    <property type="project" value="UniProtKB-SubCell"/>
</dbReference>
<sequence>MKTKGIHYAWIIMATAFVTMLVAAGIRSVPGVVMVPLEQEFGWERSSISLAVAINLVIYGISGPFVAALMERFGVKKMMLGALVLLAGGTGLTTFVTSVWQLQLLWGIIIGLGSGVILTVLGATIANRWFVKHKGLVIGLLMASTATGQLAFLPLLAYLVSSSTWRTAMWTVAGAGIVMIPIVALLMKDSPADKGLTAYGAEEDDVVQTSSKVNPIRAAFEGLALGVRSSDFWLLSGSFFICGLSTAGLVATHLIPACISYGIPEVQAASLLAFMGLFDIIGTTLSGWLSDRYNNRWLLFWYYGLRGLSLLILPYALASGSYSLLLVFAIFYGLDWIATVPPTVRLTADIFGKQNSGIVYGWIFAAHQLGSGAAAYGGGVMFTRMQSYEVTFLLAGFFCLAGALLVLRIGKNRTLPADTSAHVNLHQDV</sequence>
<dbReference type="InterPro" id="IPR050327">
    <property type="entry name" value="Proton-linked_MCT"/>
</dbReference>
<protein>
    <submittedName>
        <fullName evidence="6">Oxalate:formate antiporter</fullName>
    </submittedName>
</protein>
<reference evidence="6 7" key="1">
    <citation type="submission" date="2015-12" db="EMBL/GenBank/DDBJ databases">
        <title>Genome sequence of Aneurinibacillus soli.</title>
        <authorList>
            <person name="Lee J.S."/>
            <person name="Lee K.C."/>
            <person name="Kim K.K."/>
            <person name="Lee B.W."/>
        </authorList>
    </citation>
    <scope>NUCLEOTIDE SEQUENCE [LARGE SCALE GENOMIC DNA]</scope>
    <source>
        <strain evidence="6 7">CB4</strain>
    </source>
</reference>
<keyword evidence="5" id="KW-0472">Membrane</keyword>
<dbReference type="Proteomes" id="UP000217696">
    <property type="component" value="Chromosome"/>
</dbReference>
<dbReference type="GO" id="GO:0022857">
    <property type="term" value="F:transmembrane transporter activity"/>
    <property type="evidence" value="ECO:0007669"/>
    <property type="project" value="InterPro"/>
</dbReference>
<dbReference type="CDD" id="cd17355">
    <property type="entry name" value="MFS_YcxA_like"/>
    <property type="match status" value="1"/>
</dbReference>
<evidence type="ECO:0000256" key="1">
    <source>
        <dbReference type="ARBA" id="ARBA00004651"/>
    </source>
</evidence>
<evidence type="ECO:0000313" key="7">
    <source>
        <dbReference type="Proteomes" id="UP000217696"/>
    </source>
</evidence>
<dbReference type="PANTHER" id="PTHR11360">
    <property type="entry name" value="MONOCARBOXYLATE TRANSPORTER"/>
    <property type="match status" value="1"/>
</dbReference>
<name>A0A0U5B289_9BACL</name>
<accession>A0A0U5B289</accession>
<keyword evidence="2" id="KW-0813">Transport</keyword>
<dbReference type="InterPro" id="IPR036259">
    <property type="entry name" value="MFS_trans_sf"/>
</dbReference>
<keyword evidence="4" id="KW-1133">Transmembrane helix</keyword>
<dbReference type="PROSITE" id="PS50850">
    <property type="entry name" value="MFS"/>
    <property type="match status" value="1"/>
</dbReference>
<dbReference type="InterPro" id="IPR011701">
    <property type="entry name" value="MFS"/>
</dbReference>
<organism evidence="6 7">
    <name type="scientific">Aneurinibacillus soli</name>
    <dbReference type="NCBI Taxonomy" id="1500254"/>
    <lineage>
        <taxon>Bacteria</taxon>
        <taxon>Bacillati</taxon>
        <taxon>Bacillota</taxon>
        <taxon>Bacilli</taxon>
        <taxon>Bacillales</taxon>
        <taxon>Paenibacillaceae</taxon>
        <taxon>Aneurinibacillus group</taxon>
        <taxon>Aneurinibacillus</taxon>
    </lineage>
</organism>
<dbReference type="InterPro" id="IPR020846">
    <property type="entry name" value="MFS_dom"/>
</dbReference>
<dbReference type="EMBL" id="AP017312">
    <property type="protein sequence ID" value="BAU28416.1"/>
    <property type="molecule type" value="Genomic_DNA"/>
</dbReference>
<keyword evidence="7" id="KW-1185">Reference proteome</keyword>
<evidence type="ECO:0000313" key="6">
    <source>
        <dbReference type="EMBL" id="BAU28416.1"/>
    </source>
</evidence>
<gene>
    <name evidence="6" type="primary">oxlT</name>
    <name evidence="6" type="ORF">CB4_02590</name>
</gene>
<dbReference type="Gene3D" id="1.20.1250.20">
    <property type="entry name" value="MFS general substrate transporter like domains"/>
    <property type="match status" value="2"/>
</dbReference>
<evidence type="ECO:0000256" key="5">
    <source>
        <dbReference type="ARBA" id="ARBA00023136"/>
    </source>
</evidence>